<dbReference type="Proteomes" id="UP000319576">
    <property type="component" value="Chromosome"/>
</dbReference>
<protein>
    <submittedName>
        <fullName evidence="1">Uncharacterized protein</fullName>
    </submittedName>
</protein>
<evidence type="ECO:0000313" key="1">
    <source>
        <dbReference type="EMBL" id="QDU23620.1"/>
    </source>
</evidence>
<dbReference type="KEGG" id="uli:ETAA1_56240"/>
<accession>A0A517Y1J3</accession>
<keyword evidence="2" id="KW-1185">Reference proteome</keyword>
<dbReference type="EMBL" id="CP036273">
    <property type="protein sequence ID" value="QDU23620.1"/>
    <property type="molecule type" value="Genomic_DNA"/>
</dbReference>
<reference evidence="1 2" key="1">
    <citation type="submission" date="2019-02" db="EMBL/GenBank/DDBJ databases">
        <title>Deep-cultivation of Planctomycetes and their phenomic and genomic characterization uncovers novel biology.</title>
        <authorList>
            <person name="Wiegand S."/>
            <person name="Jogler M."/>
            <person name="Boedeker C."/>
            <person name="Pinto D."/>
            <person name="Vollmers J."/>
            <person name="Rivas-Marin E."/>
            <person name="Kohn T."/>
            <person name="Peeters S.H."/>
            <person name="Heuer A."/>
            <person name="Rast P."/>
            <person name="Oberbeckmann S."/>
            <person name="Bunk B."/>
            <person name="Jeske O."/>
            <person name="Meyerdierks A."/>
            <person name="Storesund J.E."/>
            <person name="Kallscheuer N."/>
            <person name="Luecker S."/>
            <person name="Lage O.M."/>
            <person name="Pohl T."/>
            <person name="Merkel B.J."/>
            <person name="Hornburger P."/>
            <person name="Mueller R.-W."/>
            <person name="Bruemmer F."/>
            <person name="Labrenz M."/>
            <person name="Spormann A.M."/>
            <person name="Op den Camp H."/>
            <person name="Overmann J."/>
            <person name="Amann R."/>
            <person name="Jetten M.S.M."/>
            <person name="Mascher T."/>
            <person name="Medema M.H."/>
            <person name="Devos D.P."/>
            <person name="Kaster A.-K."/>
            <person name="Ovreas L."/>
            <person name="Rohde M."/>
            <person name="Galperin M.Y."/>
            <person name="Jogler C."/>
        </authorList>
    </citation>
    <scope>NUCLEOTIDE SEQUENCE [LARGE SCALE GENOMIC DNA]</scope>
    <source>
        <strain evidence="1 2">ETA_A1</strain>
    </source>
</reference>
<evidence type="ECO:0000313" key="2">
    <source>
        <dbReference type="Proteomes" id="UP000319576"/>
    </source>
</evidence>
<dbReference type="AlphaFoldDB" id="A0A517Y1J3"/>
<proteinExistence type="predicted"/>
<gene>
    <name evidence="1" type="ORF">ETAA1_56240</name>
</gene>
<sequence length="61" mass="7032">MRDNPKHRSRAKLLYPALSPEAAALMRRRVTLILGFVPLPEMTQAETDWVFHQSQRAADDQ</sequence>
<dbReference type="RefSeq" id="WP_145243853.1">
    <property type="nucleotide sequence ID" value="NZ_CP036273.1"/>
</dbReference>
<organism evidence="1 2">
    <name type="scientific">Urbifossiella limnaea</name>
    <dbReference type="NCBI Taxonomy" id="2528023"/>
    <lineage>
        <taxon>Bacteria</taxon>
        <taxon>Pseudomonadati</taxon>
        <taxon>Planctomycetota</taxon>
        <taxon>Planctomycetia</taxon>
        <taxon>Gemmatales</taxon>
        <taxon>Gemmataceae</taxon>
        <taxon>Urbifossiella</taxon>
    </lineage>
</organism>
<name>A0A517Y1J3_9BACT</name>